<dbReference type="RefSeq" id="WP_162266436.1">
    <property type="nucleotide sequence ID" value="NZ_LSNE01000011.1"/>
</dbReference>
<evidence type="ECO:0000256" key="4">
    <source>
        <dbReference type="ARBA" id="ARBA00023163"/>
    </source>
</evidence>
<protein>
    <recommendedName>
        <fullName evidence="5">HTH lysR-type domain-containing protein</fullName>
    </recommendedName>
</protein>
<dbReference type="Pfam" id="PF03466">
    <property type="entry name" value="LysR_substrate"/>
    <property type="match status" value="1"/>
</dbReference>
<evidence type="ECO:0000259" key="5">
    <source>
        <dbReference type="PROSITE" id="PS50931"/>
    </source>
</evidence>
<evidence type="ECO:0000313" key="6">
    <source>
        <dbReference type="EMBL" id="KXI27491.1"/>
    </source>
</evidence>
<accession>A0A148KMI9</accession>
<dbReference type="STRING" id="1799789.AX660_22545"/>
<dbReference type="Gene3D" id="3.40.190.10">
    <property type="entry name" value="Periplasmic binding protein-like II"/>
    <property type="match status" value="2"/>
</dbReference>
<dbReference type="InterPro" id="IPR005119">
    <property type="entry name" value="LysR_subst-bd"/>
</dbReference>
<dbReference type="InterPro" id="IPR036390">
    <property type="entry name" value="WH_DNA-bd_sf"/>
</dbReference>
<dbReference type="FunFam" id="1.10.10.10:FF:000038">
    <property type="entry name" value="Glycine cleavage system transcriptional activator"/>
    <property type="match status" value="1"/>
</dbReference>
<dbReference type="InterPro" id="IPR000847">
    <property type="entry name" value="LysR_HTH_N"/>
</dbReference>
<dbReference type="PANTHER" id="PTHR30537">
    <property type="entry name" value="HTH-TYPE TRANSCRIPTIONAL REGULATOR"/>
    <property type="match status" value="1"/>
</dbReference>
<dbReference type="InterPro" id="IPR058163">
    <property type="entry name" value="LysR-type_TF_proteobact-type"/>
</dbReference>
<feature type="domain" description="HTH lysR-type" evidence="5">
    <location>
        <begin position="10"/>
        <end position="67"/>
    </location>
</feature>
<proteinExistence type="inferred from homology"/>
<keyword evidence="3" id="KW-0238">DNA-binding</keyword>
<dbReference type="Proteomes" id="UP000070299">
    <property type="component" value="Unassembled WGS sequence"/>
</dbReference>
<dbReference type="PANTHER" id="PTHR30537:SF74">
    <property type="entry name" value="HTH-TYPE TRANSCRIPTIONAL REGULATOR TRPI"/>
    <property type="match status" value="1"/>
</dbReference>
<keyword evidence="4" id="KW-0804">Transcription</keyword>
<dbReference type="EMBL" id="LSNE01000011">
    <property type="protein sequence ID" value="KXI27491.1"/>
    <property type="molecule type" value="Genomic_DNA"/>
</dbReference>
<evidence type="ECO:0000313" key="7">
    <source>
        <dbReference type="Proteomes" id="UP000070299"/>
    </source>
</evidence>
<dbReference type="GO" id="GO:0043565">
    <property type="term" value="F:sequence-specific DNA binding"/>
    <property type="evidence" value="ECO:0007669"/>
    <property type="project" value="TreeGrafter"/>
</dbReference>
<reference evidence="7" key="1">
    <citation type="submission" date="2016-02" db="EMBL/GenBank/DDBJ databases">
        <authorList>
            <person name="Schultz-Johansen M."/>
            <person name="Glaring M.A."/>
            <person name="Bech P.K."/>
            <person name="Stougaard P."/>
        </authorList>
    </citation>
    <scope>NUCLEOTIDE SEQUENCE [LARGE SCALE GENOMIC DNA]</scope>
    <source>
        <strain evidence="7">S66</strain>
    </source>
</reference>
<dbReference type="Pfam" id="PF00126">
    <property type="entry name" value="HTH_1"/>
    <property type="match status" value="1"/>
</dbReference>
<dbReference type="SUPFAM" id="SSF46785">
    <property type="entry name" value="Winged helix' DNA-binding domain"/>
    <property type="match status" value="1"/>
</dbReference>
<evidence type="ECO:0000256" key="3">
    <source>
        <dbReference type="ARBA" id="ARBA00023125"/>
    </source>
</evidence>
<dbReference type="SUPFAM" id="SSF53850">
    <property type="entry name" value="Periplasmic binding protein-like II"/>
    <property type="match status" value="1"/>
</dbReference>
<keyword evidence="7" id="KW-1185">Reference proteome</keyword>
<evidence type="ECO:0000256" key="1">
    <source>
        <dbReference type="ARBA" id="ARBA00009437"/>
    </source>
</evidence>
<organism evidence="6 7">
    <name type="scientific">Paraglaciecola hydrolytica</name>
    <dbReference type="NCBI Taxonomy" id="1799789"/>
    <lineage>
        <taxon>Bacteria</taxon>
        <taxon>Pseudomonadati</taxon>
        <taxon>Pseudomonadota</taxon>
        <taxon>Gammaproteobacteria</taxon>
        <taxon>Alteromonadales</taxon>
        <taxon>Alteromonadaceae</taxon>
        <taxon>Paraglaciecola</taxon>
    </lineage>
</organism>
<dbReference type="Gene3D" id="1.10.10.10">
    <property type="entry name" value="Winged helix-like DNA-binding domain superfamily/Winged helix DNA-binding domain"/>
    <property type="match status" value="1"/>
</dbReference>
<keyword evidence="2" id="KW-0805">Transcription regulation</keyword>
<dbReference type="GO" id="GO:0006351">
    <property type="term" value="P:DNA-templated transcription"/>
    <property type="evidence" value="ECO:0007669"/>
    <property type="project" value="TreeGrafter"/>
</dbReference>
<comment type="similarity">
    <text evidence="1">Belongs to the LysR transcriptional regulatory family.</text>
</comment>
<gene>
    <name evidence="6" type="ORF">AX660_22545</name>
</gene>
<dbReference type="GO" id="GO:0003700">
    <property type="term" value="F:DNA-binding transcription factor activity"/>
    <property type="evidence" value="ECO:0007669"/>
    <property type="project" value="InterPro"/>
</dbReference>
<dbReference type="PRINTS" id="PR00039">
    <property type="entry name" value="HTHLYSR"/>
</dbReference>
<sequence>MNNQKNHRLPSLNILRVFEAAARHLSFKKAAEELYITPPAVSHQIRTLEEQLGIDLFTRLNRSLVLNPAGEQYFAQVQHALQQLQSATNELISSQTKSTFTINTVPMLVSTLLAPYVHSFQEQQQDFNIQIDSDASRADFAIETLDVAIRRVKGDEPNLIYRPIFKIAITPVCSPLYLQKNPQANLDTLQNCRLIRTSVDMANWPLWLKQWGYAAPKSNELMLNSFRAVLDATQSGAGIAMGYLPIINQMIERGDLLTPFGDKTTLYGEPCLVYRKKDKDKPIIKAFELWLNNLLFELHWSDKKN</sequence>
<dbReference type="AlphaFoldDB" id="A0A148KMI9"/>
<dbReference type="PROSITE" id="PS50931">
    <property type="entry name" value="HTH_LYSR"/>
    <property type="match status" value="1"/>
</dbReference>
<name>A0A148KMI9_9ALTE</name>
<comment type="caution">
    <text evidence="6">The sequence shown here is derived from an EMBL/GenBank/DDBJ whole genome shotgun (WGS) entry which is preliminary data.</text>
</comment>
<evidence type="ECO:0000256" key="2">
    <source>
        <dbReference type="ARBA" id="ARBA00023015"/>
    </source>
</evidence>
<dbReference type="InterPro" id="IPR036388">
    <property type="entry name" value="WH-like_DNA-bd_sf"/>
</dbReference>